<evidence type="ECO:0000256" key="1">
    <source>
        <dbReference type="SAM" id="Coils"/>
    </source>
</evidence>
<keyword evidence="3" id="KW-1185">Reference proteome</keyword>
<gene>
    <name evidence="2" type="ORF">DACRYDRAFT_113935</name>
</gene>
<dbReference type="AlphaFoldDB" id="M5G733"/>
<protein>
    <submittedName>
        <fullName evidence="2">Uncharacterized protein</fullName>
    </submittedName>
</protein>
<accession>M5G733</accession>
<dbReference type="Proteomes" id="UP000030653">
    <property type="component" value="Unassembled WGS sequence"/>
</dbReference>
<name>M5G733_DACPD</name>
<dbReference type="EMBL" id="JH795857">
    <property type="protein sequence ID" value="EJU04534.1"/>
    <property type="molecule type" value="Genomic_DNA"/>
</dbReference>
<dbReference type="RefSeq" id="XP_040631428.1">
    <property type="nucleotide sequence ID" value="XM_040769728.1"/>
</dbReference>
<evidence type="ECO:0000313" key="3">
    <source>
        <dbReference type="Proteomes" id="UP000030653"/>
    </source>
</evidence>
<proteinExistence type="predicted"/>
<dbReference type="HOGENOM" id="CLU_1402381_0_0_1"/>
<feature type="coiled-coil region" evidence="1">
    <location>
        <begin position="48"/>
        <end position="89"/>
    </location>
</feature>
<reference evidence="2 3" key="1">
    <citation type="journal article" date="2012" name="Science">
        <title>The Paleozoic origin of enzymatic lignin decomposition reconstructed from 31 fungal genomes.</title>
        <authorList>
            <person name="Floudas D."/>
            <person name="Binder M."/>
            <person name="Riley R."/>
            <person name="Barry K."/>
            <person name="Blanchette R.A."/>
            <person name="Henrissat B."/>
            <person name="Martinez A.T."/>
            <person name="Otillar R."/>
            <person name="Spatafora J.W."/>
            <person name="Yadav J.S."/>
            <person name="Aerts A."/>
            <person name="Benoit I."/>
            <person name="Boyd A."/>
            <person name="Carlson A."/>
            <person name="Copeland A."/>
            <person name="Coutinho P.M."/>
            <person name="de Vries R.P."/>
            <person name="Ferreira P."/>
            <person name="Findley K."/>
            <person name="Foster B."/>
            <person name="Gaskell J."/>
            <person name="Glotzer D."/>
            <person name="Gorecki P."/>
            <person name="Heitman J."/>
            <person name="Hesse C."/>
            <person name="Hori C."/>
            <person name="Igarashi K."/>
            <person name="Jurgens J.A."/>
            <person name="Kallen N."/>
            <person name="Kersten P."/>
            <person name="Kohler A."/>
            <person name="Kuees U."/>
            <person name="Kumar T.K.A."/>
            <person name="Kuo A."/>
            <person name="LaButti K."/>
            <person name="Larrondo L.F."/>
            <person name="Lindquist E."/>
            <person name="Ling A."/>
            <person name="Lombard V."/>
            <person name="Lucas S."/>
            <person name="Lundell T."/>
            <person name="Martin R."/>
            <person name="McLaughlin D.J."/>
            <person name="Morgenstern I."/>
            <person name="Morin E."/>
            <person name="Murat C."/>
            <person name="Nagy L.G."/>
            <person name="Nolan M."/>
            <person name="Ohm R.A."/>
            <person name="Patyshakuliyeva A."/>
            <person name="Rokas A."/>
            <person name="Ruiz-Duenas F.J."/>
            <person name="Sabat G."/>
            <person name="Salamov A."/>
            <person name="Samejima M."/>
            <person name="Schmutz J."/>
            <person name="Slot J.C."/>
            <person name="St John F."/>
            <person name="Stenlid J."/>
            <person name="Sun H."/>
            <person name="Sun S."/>
            <person name="Syed K."/>
            <person name="Tsang A."/>
            <person name="Wiebenga A."/>
            <person name="Young D."/>
            <person name="Pisabarro A."/>
            <person name="Eastwood D.C."/>
            <person name="Martin F."/>
            <person name="Cullen D."/>
            <person name="Grigoriev I.V."/>
            <person name="Hibbett D.S."/>
        </authorList>
    </citation>
    <scope>NUCLEOTIDE SEQUENCE [LARGE SCALE GENOMIC DNA]</scope>
    <source>
        <strain evidence="2 3">DJM-731 SS1</strain>
    </source>
</reference>
<evidence type="ECO:0000313" key="2">
    <source>
        <dbReference type="EMBL" id="EJU04534.1"/>
    </source>
</evidence>
<organism evidence="2 3">
    <name type="scientific">Dacryopinax primogenitus (strain DJM 731)</name>
    <name type="common">Brown rot fungus</name>
    <dbReference type="NCBI Taxonomy" id="1858805"/>
    <lineage>
        <taxon>Eukaryota</taxon>
        <taxon>Fungi</taxon>
        <taxon>Dikarya</taxon>
        <taxon>Basidiomycota</taxon>
        <taxon>Agaricomycotina</taxon>
        <taxon>Dacrymycetes</taxon>
        <taxon>Dacrymycetales</taxon>
        <taxon>Dacrymycetaceae</taxon>
        <taxon>Dacryopinax</taxon>
    </lineage>
</organism>
<dbReference type="GeneID" id="63684790"/>
<keyword evidence="1" id="KW-0175">Coiled coil</keyword>
<sequence length="194" mass="21941">MRPLTRSLFRSARLPPRSPAASAGVFRQYSHIQHPNHAATPDEWLIYFEQRDAQFERTEREVIELREKLSRMETAQAQSEAQLENLRAQLLKRKTDYNLLTAAELVVEAAYRNGTITTSADNTPQVIVCALTELKKDPLLTSLAGEEGGLDGRTPDEQRLRFDALNMSDEAGWYIDKSCVRAFTIEPIPVDTHG</sequence>
<dbReference type="OrthoDB" id="10404550at2759"/>